<sequence length="1111" mass="129395">MSDLEHFSLNFSNANENPLDQQNSCQVLIQSSGSKCRTRRAKKEQEYLHEIWSVQQVPIDFGGISKSSAVVEKVLESRKADHDVALESLEKELDRLHEKCKTEVDDLNKNLQIEIEKYHANIEDEKNDFCSLMGCTNDEKYEDLRDKIESVMEKERTAIDRLFELVQRVEFRKRSEATQIIKKYHLILRKLFYLQKDALRKLMEHKILEYNRMAIENHKKYEELKLNLYSSADTYKQNFYLWMKKMKEDKNATCRQSALNEFYTEYDNLQNAGAVYFKTIEGKSALCRLKSRKSIISETIAQWDMTVPYSASRFEEHSNQINSIISSTDATVTSFIKSYQFYMSRHLGRLSNKIEKLQATLGDDSEIAADQESEATQKIYDGAKEQIERFVAESEETWNQILNKLRDTAVKTFKLFQDFGSPWDVQATNYSKLQITTIEQLKNRAAKSESAHLDLQEKINAEIVKLREEESVSKLEKRLAQVLALLDRKIEKYKHDFEEDCKIIRKCKETVKKELSGMQNKIDTFLQANKPVEISENVSLSSYQSAEDHCFCQLSLEDIISHELQLIEKQIDAFEFWRATGFIFRILKNMASYRSFMEKEILEIVDTWQEELILEGSQFVDENLKTVEQLGEDIRTEAYTVRLNELTSHQQNIERHKKLITRLLNESSKCTDSFLDFNEVIGDYKSEALQMIEEYGPKTKHSSQVQCLKNMLRTLKEDYKKKIDQIVNCNIDRLMKKISLIKMSNESFLDAIILFADGGNFDTEELNLARKEIDALLKAIQIDESNNRSKIKKIADQVNSQIDDVEKVNSDSLSITLNKLRLQENINNAITKCEYVVSIRRKHFREKNKEIIEMIVAFITKCQNRLSADDLILDLTKLAQTSQKHVHFIKGPFPNIDIPKIFNYNSVPFNSNNNDNNNNNGATTRRHSKRRKSSIKPMINQQNNQTQNDQYDSNNFASVIAKLIKDTLSVIDEKAVEYYTLLKNKREHQYFPDNNEGCEDCINNTLQRLNSVFETTFNFWITEINDFLNFFKSVEIPSLDYYLNSEYTPDKKESSETLNTEVSNPNKAISIKIDENFVEFQDILQGMLNLLQSKSMNSECEKAADDKESSN</sequence>
<feature type="coiled-coil region" evidence="1">
    <location>
        <begin position="72"/>
        <end position="128"/>
    </location>
</feature>
<evidence type="ECO:0000256" key="2">
    <source>
        <dbReference type="SAM" id="MobiDB-lite"/>
    </source>
</evidence>
<dbReference type="Proteomes" id="UP000002358">
    <property type="component" value="Chromosome 2"/>
</dbReference>
<dbReference type="SMR" id="A0A7M7QSS9"/>
<proteinExistence type="predicted"/>
<dbReference type="Pfam" id="PF14643">
    <property type="entry name" value="DUF4455"/>
    <property type="match status" value="1"/>
</dbReference>
<dbReference type="InterPro" id="IPR028089">
    <property type="entry name" value="DUF4455"/>
</dbReference>
<dbReference type="RefSeq" id="XP_032453314.1">
    <property type="nucleotide sequence ID" value="XM_032597423.1"/>
</dbReference>
<evidence type="ECO:0000313" key="4">
    <source>
        <dbReference type="EnsemblMetazoa" id="XP_032453314"/>
    </source>
</evidence>
<dbReference type="EnsemblMetazoa" id="XM_032597423">
    <property type="protein sequence ID" value="XP_032453314"/>
    <property type="gene ID" value="LOC100679686"/>
</dbReference>
<feature type="compositionally biased region" description="Low complexity" evidence="2">
    <location>
        <begin position="909"/>
        <end position="920"/>
    </location>
</feature>
<evidence type="ECO:0000313" key="5">
    <source>
        <dbReference type="Proteomes" id="UP000002358"/>
    </source>
</evidence>
<dbReference type="AlphaFoldDB" id="A0A7M7QSS9"/>
<feature type="coiled-coil region" evidence="1">
    <location>
        <begin position="438"/>
        <end position="492"/>
    </location>
</feature>
<feature type="domain" description="DUF4455" evidence="3">
    <location>
        <begin position="76"/>
        <end position="533"/>
    </location>
</feature>
<accession>A0A7M7QSS9</accession>
<evidence type="ECO:0000259" key="3">
    <source>
        <dbReference type="Pfam" id="PF14643"/>
    </source>
</evidence>
<feature type="compositionally biased region" description="Basic residues" evidence="2">
    <location>
        <begin position="924"/>
        <end position="934"/>
    </location>
</feature>
<reference evidence="4" key="1">
    <citation type="submission" date="2021-01" db="UniProtKB">
        <authorList>
            <consortium name="EnsemblMetazoa"/>
        </authorList>
    </citation>
    <scope>IDENTIFICATION</scope>
</reference>
<feature type="region of interest" description="Disordered" evidence="2">
    <location>
        <begin position="909"/>
        <end position="951"/>
    </location>
</feature>
<feature type="compositionally biased region" description="Low complexity" evidence="2">
    <location>
        <begin position="940"/>
        <end position="951"/>
    </location>
</feature>
<dbReference type="OrthoDB" id="7699486at2759"/>
<name>A0A7M7QSS9_NASVI</name>
<keyword evidence="5" id="KW-1185">Reference proteome</keyword>
<evidence type="ECO:0000256" key="1">
    <source>
        <dbReference type="SAM" id="Coils"/>
    </source>
</evidence>
<dbReference type="GeneID" id="100679686"/>
<protein>
    <recommendedName>
        <fullName evidence="3">DUF4455 domain-containing protein</fullName>
    </recommendedName>
</protein>
<organism evidence="4 5">
    <name type="scientific">Nasonia vitripennis</name>
    <name type="common">Parasitic wasp</name>
    <dbReference type="NCBI Taxonomy" id="7425"/>
    <lineage>
        <taxon>Eukaryota</taxon>
        <taxon>Metazoa</taxon>
        <taxon>Ecdysozoa</taxon>
        <taxon>Arthropoda</taxon>
        <taxon>Hexapoda</taxon>
        <taxon>Insecta</taxon>
        <taxon>Pterygota</taxon>
        <taxon>Neoptera</taxon>
        <taxon>Endopterygota</taxon>
        <taxon>Hymenoptera</taxon>
        <taxon>Apocrita</taxon>
        <taxon>Proctotrupomorpha</taxon>
        <taxon>Chalcidoidea</taxon>
        <taxon>Pteromalidae</taxon>
        <taxon>Pteromalinae</taxon>
        <taxon>Nasonia</taxon>
    </lineage>
</organism>
<keyword evidence="1" id="KW-0175">Coiled coil</keyword>
<dbReference type="InParanoid" id="A0A7M7QSS9"/>